<keyword evidence="3 6" id="KW-0658">Purine biosynthesis</keyword>
<evidence type="ECO:0000256" key="5">
    <source>
        <dbReference type="ARBA" id="ARBA00047664"/>
    </source>
</evidence>
<evidence type="ECO:0000256" key="2">
    <source>
        <dbReference type="ARBA" id="ARBA00022679"/>
    </source>
</evidence>
<dbReference type="PANTHER" id="PTHR43369:SF2">
    <property type="entry name" value="PHOSPHORIBOSYLGLYCINAMIDE FORMYLTRANSFERASE"/>
    <property type="match status" value="1"/>
</dbReference>
<dbReference type="InterPro" id="IPR001555">
    <property type="entry name" value="GART_AS"/>
</dbReference>
<evidence type="ECO:0000256" key="3">
    <source>
        <dbReference type="ARBA" id="ARBA00022755"/>
    </source>
</evidence>
<comment type="function">
    <text evidence="6">Catalyzes the transfer of a formyl group from 10-formyltetrahydrofolate to 5-phospho-ribosyl-glycinamide (GAR), producing 5-phospho-ribosyl-N-formylglycinamide (FGAR) and tetrahydrofolate.</text>
</comment>
<dbReference type="CDD" id="cd08645">
    <property type="entry name" value="FMT_core_GART"/>
    <property type="match status" value="1"/>
</dbReference>
<dbReference type="UniPathway" id="UPA00074">
    <property type="reaction ID" value="UER00126"/>
</dbReference>
<dbReference type="GO" id="GO:0006189">
    <property type="term" value="P:'de novo' IMP biosynthetic process"/>
    <property type="evidence" value="ECO:0007669"/>
    <property type="project" value="UniProtKB-UniRule"/>
</dbReference>
<gene>
    <name evidence="6" type="primary">purN</name>
    <name evidence="7" type="ORF">C3928_08445</name>
</gene>
<proteinExistence type="inferred from homology"/>
<comment type="caution">
    <text evidence="7">The sequence shown here is derived from an EMBL/GenBank/DDBJ whole genome shotgun (WGS) entry which is preliminary data.</text>
</comment>
<comment type="similarity">
    <text evidence="4 6">Belongs to the GART family.</text>
</comment>
<dbReference type="InterPro" id="IPR036477">
    <property type="entry name" value="Formyl_transf_N_sf"/>
</dbReference>
<evidence type="ECO:0000256" key="4">
    <source>
        <dbReference type="ARBA" id="ARBA00038440"/>
    </source>
</evidence>
<dbReference type="GO" id="GO:0005829">
    <property type="term" value="C:cytosol"/>
    <property type="evidence" value="ECO:0007669"/>
    <property type="project" value="TreeGrafter"/>
</dbReference>
<dbReference type="InterPro" id="IPR002376">
    <property type="entry name" value="Formyl_transf_N"/>
</dbReference>
<dbReference type="Pfam" id="PF00551">
    <property type="entry name" value="Formyl_trans_N"/>
    <property type="match status" value="1"/>
</dbReference>
<feature type="binding site" evidence="6">
    <location>
        <position position="64"/>
    </location>
    <ligand>
        <name>(6R)-10-formyltetrahydrofolate</name>
        <dbReference type="ChEBI" id="CHEBI:195366"/>
    </ligand>
</feature>
<comment type="pathway">
    <text evidence="1 6">Purine metabolism; IMP biosynthesis via de novo pathway; N(2)-formyl-N(1)-(5-phospho-D-ribosyl)glycinamide from N(1)-(5-phospho-D-ribosyl)glycinamide (10-formyl THF route): step 1/1.</text>
</comment>
<dbReference type="Gene3D" id="3.40.50.170">
    <property type="entry name" value="Formyl transferase, N-terminal domain"/>
    <property type="match status" value="1"/>
</dbReference>
<feature type="binding site" evidence="6">
    <location>
        <begin position="89"/>
        <end position="92"/>
    </location>
    <ligand>
        <name>(6R)-10-formyltetrahydrofolate</name>
        <dbReference type="ChEBI" id="CHEBI:195366"/>
    </ligand>
</feature>
<accession>A0A2S6F019</accession>
<reference evidence="7 8" key="1">
    <citation type="submission" date="2018-02" db="EMBL/GenBank/DDBJ databases">
        <title>Draft genome sequences of four Legionella pneumophila clinical strains isolated in Ontario.</title>
        <authorList>
            <person name="Fortuna A."/>
            <person name="Ramnarine R."/>
            <person name="Li A."/>
            <person name="Frantz C."/>
            <person name="Mallo G."/>
        </authorList>
    </citation>
    <scope>NUCLEOTIDE SEQUENCE [LARGE SCALE GENOMIC DNA]</scope>
    <source>
        <strain evidence="7 8">LG61</strain>
    </source>
</reference>
<dbReference type="NCBIfam" id="TIGR00639">
    <property type="entry name" value="PurN"/>
    <property type="match status" value="1"/>
</dbReference>
<dbReference type="EC" id="2.1.2.2" evidence="6"/>
<dbReference type="OrthoDB" id="9806170at2"/>
<evidence type="ECO:0000256" key="6">
    <source>
        <dbReference type="HAMAP-Rule" id="MF_01930"/>
    </source>
</evidence>
<feature type="binding site" evidence="6">
    <location>
        <begin position="12"/>
        <end position="14"/>
    </location>
    <ligand>
        <name>N(1)-(5-phospho-beta-D-ribosyl)glycinamide</name>
        <dbReference type="ChEBI" id="CHEBI:143788"/>
    </ligand>
</feature>
<feature type="active site" description="Proton donor" evidence="6">
    <location>
        <position position="108"/>
    </location>
</feature>
<dbReference type="RefSeq" id="WP_027227166.1">
    <property type="nucleotide sequence ID" value="NZ_CP017601.1"/>
</dbReference>
<feature type="site" description="Raises pKa of active site His" evidence="6">
    <location>
        <position position="147"/>
    </location>
</feature>
<protein>
    <recommendedName>
        <fullName evidence="6">Phosphoribosylglycinamide formyltransferase</fullName>
        <ecNumber evidence="6">2.1.2.2</ecNumber>
    </recommendedName>
    <alternativeName>
        <fullName evidence="6">5'-phosphoribosylglycinamide transformylase</fullName>
    </alternativeName>
    <alternativeName>
        <fullName evidence="6">GAR transformylase</fullName>
        <shortName evidence="6">GART</shortName>
    </alternativeName>
</protein>
<dbReference type="EMBL" id="PQWY01000011">
    <property type="protein sequence ID" value="PPK30782.1"/>
    <property type="molecule type" value="Genomic_DNA"/>
</dbReference>
<evidence type="ECO:0000256" key="1">
    <source>
        <dbReference type="ARBA" id="ARBA00005054"/>
    </source>
</evidence>
<dbReference type="PROSITE" id="PS00373">
    <property type="entry name" value="GART"/>
    <property type="match status" value="1"/>
</dbReference>
<dbReference type="InterPro" id="IPR004607">
    <property type="entry name" value="GART"/>
</dbReference>
<dbReference type="SUPFAM" id="SSF53328">
    <property type="entry name" value="Formyltransferase"/>
    <property type="match status" value="1"/>
</dbReference>
<name>A0A2S6F019_LEGPN</name>
<organism evidence="7 8">
    <name type="scientific">Legionella pneumophila</name>
    <dbReference type="NCBI Taxonomy" id="446"/>
    <lineage>
        <taxon>Bacteria</taxon>
        <taxon>Pseudomonadati</taxon>
        <taxon>Pseudomonadota</taxon>
        <taxon>Gammaproteobacteria</taxon>
        <taxon>Legionellales</taxon>
        <taxon>Legionellaceae</taxon>
        <taxon>Legionella</taxon>
    </lineage>
</organism>
<sequence length="192" mass="20987">MIRLGILGSTRGTNMLALVDAINEGILKATIDVVISNKPDAIILERAKLLGLNTQFVNPEGLNRIDFDKKVSDILISHQVDLVVLIGYMRILSADFVNKWNNRVINVHPSLLPAFAGKMDMDVHQAVLDSGLMETGCTIHYVTEEVDAGPIILQKKCPILEGDTPQTLKARVQQLEGVALVDAINRIALKGL</sequence>
<dbReference type="HAMAP" id="MF_01930">
    <property type="entry name" value="PurN"/>
    <property type="match status" value="1"/>
</dbReference>
<dbReference type="PANTHER" id="PTHR43369">
    <property type="entry name" value="PHOSPHORIBOSYLGLYCINAMIDE FORMYLTRANSFERASE"/>
    <property type="match status" value="1"/>
</dbReference>
<dbReference type="FunFam" id="3.40.50.170:FF:000013">
    <property type="entry name" value="Phosphoribosylamine-glycine ligase"/>
    <property type="match status" value="1"/>
</dbReference>
<evidence type="ECO:0000313" key="8">
    <source>
        <dbReference type="Proteomes" id="UP000239239"/>
    </source>
</evidence>
<evidence type="ECO:0000313" key="7">
    <source>
        <dbReference type="EMBL" id="PPK30782.1"/>
    </source>
</evidence>
<feature type="binding site" evidence="6">
    <location>
        <position position="106"/>
    </location>
    <ligand>
        <name>(6R)-10-formyltetrahydrofolate</name>
        <dbReference type="ChEBI" id="CHEBI:195366"/>
    </ligand>
</feature>
<comment type="catalytic activity">
    <reaction evidence="5 6">
        <text>N(1)-(5-phospho-beta-D-ribosyl)glycinamide + (6R)-10-formyltetrahydrofolate = N(2)-formyl-N(1)-(5-phospho-beta-D-ribosyl)glycinamide + (6S)-5,6,7,8-tetrahydrofolate + H(+)</text>
        <dbReference type="Rhea" id="RHEA:15053"/>
        <dbReference type="ChEBI" id="CHEBI:15378"/>
        <dbReference type="ChEBI" id="CHEBI:57453"/>
        <dbReference type="ChEBI" id="CHEBI:143788"/>
        <dbReference type="ChEBI" id="CHEBI:147286"/>
        <dbReference type="ChEBI" id="CHEBI:195366"/>
        <dbReference type="EC" id="2.1.2.2"/>
    </reaction>
</comment>
<dbReference type="AlphaFoldDB" id="A0A2S6F019"/>
<dbReference type="Proteomes" id="UP000239239">
    <property type="component" value="Unassembled WGS sequence"/>
</dbReference>
<dbReference type="GO" id="GO:0004644">
    <property type="term" value="F:phosphoribosylglycinamide formyltransferase activity"/>
    <property type="evidence" value="ECO:0007669"/>
    <property type="project" value="UniProtKB-UniRule"/>
</dbReference>
<keyword evidence="2 6" id="KW-0808">Transferase</keyword>